<proteinExistence type="predicted"/>
<dbReference type="SMART" id="SM00507">
    <property type="entry name" value="HNHc"/>
    <property type="match status" value="1"/>
</dbReference>
<sequence length="381" mass="41698">MSPVFMESSAREVAMRGVVAARAQLDELELRLIACSADVAQTDAGRDVAAWQVAHNRRDRKAARADQRLAEALDRRYEVLRAGLADGTVHVDQAHVIARALDDLPAEVAIETRAKAETVLVGLAAQHTPSELRRLGKRILQALDLDDAEAALARRLEAEEASAFKKTSLSLRPDGDGTTRITAVLPDAVAHRLQTYLDAFTSPRRSERRGEGTYPQILGQAFCSLLERLDPAILPQHGGRATTVLVTISLESLRNDLGVGEVVGGEALSATEIRRLACTAGIAPVVLGGKGEVLDLGRERRLFSNAQNKAIAFRDKTCRAEGCDMPASMCETHHWREWSKGGRTDLNDGVSLCSHHHHRVHDPRYTADRLANGDVRFARRR</sequence>
<accession>A0A1I1DAY0</accession>
<reference evidence="2 3" key="1">
    <citation type="submission" date="2016-10" db="EMBL/GenBank/DDBJ databases">
        <authorList>
            <person name="de Groot N.N."/>
        </authorList>
    </citation>
    <scope>NUCLEOTIDE SEQUENCE [LARGE SCALE GENOMIC DNA]</scope>
    <source>
        <strain evidence="2 3">CGMCC 1.7056</strain>
    </source>
</reference>
<dbReference type="Proteomes" id="UP000198832">
    <property type="component" value="Unassembled WGS sequence"/>
</dbReference>
<dbReference type="AlphaFoldDB" id="A0A1I1DAY0"/>
<keyword evidence="3" id="KW-1185">Reference proteome</keyword>
<organism evidence="2 3">
    <name type="scientific">Nocardioides terrae</name>
    <dbReference type="NCBI Taxonomy" id="574651"/>
    <lineage>
        <taxon>Bacteria</taxon>
        <taxon>Bacillati</taxon>
        <taxon>Actinomycetota</taxon>
        <taxon>Actinomycetes</taxon>
        <taxon>Propionibacteriales</taxon>
        <taxon>Nocardioidaceae</taxon>
        <taxon>Nocardioides</taxon>
    </lineage>
</organism>
<gene>
    <name evidence="2" type="ORF">SAMN04487968_101127</name>
</gene>
<feature type="domain" description="HNH nuclease" evidence="1">
    <location>
        <begin position="306"/>
        <end position="358"/>
    </location>
</feature>
<evidence type="ECO:0000313" key="2">
    <source>
        <dbReference type="EMBL" id="SFB71964.1"/>
    </source>
</evidence>
<evidence type="ECO:0000313" key="3">
    <source>
        <dbReference type="Proteomes" id="UP000198832"/>
    </source>
</evidence>
<dbReference type="CDD" id="cd00085">
    <property type="entry name" value="HNHc"/>
    <property type="match status" value="1"/>
</dbReference>
<protein>
    <recommendedName>
        <fullName evidence="1">HNH nuclease domain-containing protein</fullName>
    </recommendedName>
</protein>
<dbReference type="Pfam" id="PF02720">
    <property type="entry name" value="DUF222"/>
    <property type="match status" value="1"/>
</dbReference>
<dbReference type="EMBL" id="FOLB01000001">
    <property type="protein sequence ID" value="SFB71964.1"/>
    <property type="molecule type" value="Genomic_DNA"/>
</dbReference>
<dbReference type="STRING" id="574651.SAMN04487968_101127"/>
<name>A0A1I1DAY0_9ACTN</name>
<evidence type="ECO:0000259" key="1">
    <source>
        <dbReference type="SMART" id="SM00507"/>
    </source>
</evidence>
<dbReference type="InterPro" id="IPR003615">
    <property type="entry name" value="HNH_nuc"/>
</dbReference>
<dbReference type="InterPro" id="IPR003870">
    <property type="entry name" value="DUF222"/>
</dbReference>